<evidence type="ECO:0000256" key="1">
    <source>
        <dbReference type="SAM" id="Phobius"/>
    </source>
</evidence>
<name>A0AAV9W305_9PEZI</name>
<dbReference type="EMBL" id="JAVHJL010000006">
    <property type="protein sequence ID" value="KAK6501378.1"/>
    <property type="molecule type" value="Genomic_DNA"/>
</dbReference>
<keyword evidence="1" id="KW-1133">Transmembrane helix</keyword>
<feature type="transmembrane region" description="Helical" evidence="1">
    <location>
        <begin position="185"/>
        <end position="206"/>
    </location>
</feature>
<keyword evidence="1" id="KW-0472">Membrane</keyword>
<keyword evidence="1" id="KW-0812">Transmembrane</keyword>
<evidence type="ECO:0000313" key="3">
    <source>
        <dbReference type="Proteomes" id="UP001370758"/>
    </source>
</evidence>
<reference evidence="2 3" key="1">
    <citation type="submission" date="2023-08" db="EMBL/GenBank/DDBJ databases">
        <authorList>
            <person name="Palmer J.M."/>
        </authorList>
    </citation>
    <scope>NUCLEOTIDE SEQUENCE [LARGE SCALE GENOMIC DNA]</scope>
    <source>
        <strain evidence="2 3">TWF481</strain>
    </source>
</reference>
<organism evidence="2 3">
    <name type="scientific">Arthrobotrys musiformis</name>
    <dbReference type="NCBI Taxonomy" id="47236"/>
    <lineage>
        <taxon>Eukaryota</taxon>
        <taxon>Fungi</taxon>
        <taxon>Dikarya</taxon>
        <taxon>Ascomycota</taxon>
        <taxon>Pezizomycotina</taxon>
        <taxon>Orbiliomycetes</taxon>
        <taxon>Orbiliales</taxon>
        <taxon>Orbiliaceae</taxon>
        <taxon>Arthrobotrys</taxon>
    </lineage>
</organism>
<protein>
    <submittedName>
        <fullName evidence="2">Uncharacterized protein</fullName>
    </submittedName>
</protein>
<sequence length="281" mass="33323">MSRPTMKPQKKGEPTKATFERFHKWAADVNVVYKGKKYKKPHLGTGLSVKPYPPKTLKFNLKAVKGKRRRVKVQDDSTVTGEYPLEDKNWYDVLADESDNSDYFNEPWYCRSDTRAREKFLNNYKLRLFPDPEEADIEFQYICLAIRDGIECGYPILPIMEKYVREGFRRRNRVTYFQWAMNHKLMIYAHIFWFSLYITPIIWYFIFYPPDGIIKTDHGWVWPATPLPAPADNGITLPVRFWPKHDKERVGWSTETLQAYALFFALNFLLIFAKLCAQCCW</sequence>
<evidence type="ECO:0000313" key="2">
    <source>
        <dbReference type="EMBL" id="KAK6501378.1"/>
    </source>
</evidence>
<dbReference type="AlphaFoldDB" id="A0AAV9W305"/>
<dbReference type="Proteomes" id="UP001370758">
    <property type="component" value="Unassembled WGS sequence"/>
</dbReference>
<proteinExistence type="predicted"/>
<comment type="caution">
    <text evidence="2">The sequence shown here is derived from an EMBL/GenBank/DDBJ whole genome shotgun (WGS) entry which is preliminary data.</text>
</comment>
<keyword evidence="3" id="KW-1185">Reference proteome</keyword>
<feature type="transmembrane region" description="Helical" evidence="1">
    <location>
        <begin position="257"/>
        <end position="277"/>
    </location>
</feature>
<gene>
    <name evidence="2" type="ORF">TWF481_009218</name>
</gene>
<accession>A0AAV9W305</accession>